<evidence type="ECO:0000259" key="1">
    <source>
        <dbReference type="Pfam" id="PF00733"/>
    </source>
</evidence>
<accession>A0A1H9DLR2</accession>
<keyword evidence="3" id="KW-1185">Reference proteome</keyword>
<evidence type="ECO:0000313" key="3">
    <source>
        <dbReference type="Proteomes" id="UP000199055"/>
    </source>
</evidence>
<name>A0A1H9DLR2_9ACTN</name>
<dbReference type="RefSeq" id="WP_093658163.1">
    <property type="nucleotide sequence ID" value="NZ_FOET01000004.1"/>
</dbReference>
<dbReference type="STRING" id="403935.SAMN05216481_104167"/>
<organism evidence="2 3">
    <name type="scientific">Streptomyces radiopugnans</name>
    <dbReference type="NCBI Taxonomy" id="403935"/>
    <lineage>
        <taxon>Bacteria</taxon>
        <taxon>Bacillati</taxon>
        <taxon>Actinomycetota</taxon>
        <taxon>Actinomycetes</taxon>
        <taxon>Kitasatosporales</taxon>
        <taxon>Streptomycetaceae</taxon>
        <taxon>Streptomyces</taxon>
    </lineage>
</organism>
<evidence type="ECO:0000313" key="2">
    <source>
        <dbReference type="EMBL" id="SEQ14351.1"/>
    </source>
</evidence>
<dbReference type="EMBL" id="FOET01000004">
    <property type="protein sequence ID" value="SEQ14351.1"/>
    <property type="molecule type" value="Genomic_DNA"/>
</dbReference>
<gene>
    <name evidence="2" type="ORF">SAMN05216481_104167</name>
</gene>
<dbReference type="SUPFAM" id="SSF52402">
    <property type="entry name" value="Adenine nucleotide alpha hydrolases-like"/>
    <property type="match status" value="1"/>
</dbReference>
<dbReference type="Gene3D" id="3.40.50.620">
    <property type="entry name" value="HUPs"/>
    <property type="match status" value="2"/>
</dbReference>
<sequence>MDGSFSPPPASAWFVVLPDTDAAAGLGARARAHASQKVAHPSGRPWILGHWAQEALTVGDCGDARVAVLGEHLVTAAEAARAAAAARDSLASLDRFTAAWPGSFHLLASAAGRVRIQGGVVGVRRVFHAGSGPVTVAGDRADVVAELAGRSLDEGRLAVHLLTLSLLHPLAGQPVWDGVERLPGDHWLCLPPEGGTRRFRRWTAPEPSVPLAEGAEALAEALTTAVDVRTRGRSLVTADLGGLDSTAVCCAAARGTARVVAYTAETHDPLGDDAHWARRTVAALGNVEHHLVPAERIPLTYDGLDTFDDRLDAPCLMAVDHRRRMSLLELAAHRGSTLHLTGMGGDELLMGCAAHLHTMVRTHPRTALRSLRGFTAKYGWSRREVLRQLLDRRDYPSWLKGVGQDLLRPQPREREPLLEWCVPPRLPPWTTPDAVHAVRERILSEAATVEPLAAGRGHGTHRELATMDLTSRFARHVDQMAAPLGVACEAPYYDDRVVETCLAVRPQDRITPFRYKPLIVEAMRGIVPEESRTRATKANAGMEAELGLRRHRERLLALFEDSRLERLGLIDASALRRWCDLPVSAELGSELLQPTVACEVWLRSRENATASSRTAT</sequence>
<feature type="domain" description="Asparagine synthetase" evidence="1">
    <location>
        <begin position="218"/>
        <end position="603"/>
    </location>
</feature>
<proteinExistence type="predicted"/>
<dbReference type="InterPro" id="IPR001962">
    <property type="entry name" value="Asn_synthase"/>
</dbReference>
<protein>
    <submittedName>
        <fullName evidence="2">Asparagine synthase (Glutamine-hydrolysing)</fullName>
    </submittedName>
</protein>
<dbReference type="AlphaFoldDB" id="A0A1H9DLR2"/>
<dbReference type="GO" id="GO:0006529">
    <property type="term" value="P:asparagine biosynthetic process"/>
    <property type="evidence" value="ECO:0007669"/>
    <property type="project" value="InterPro"/>
</dbReference>
<dbReference type="Proteomes" id="UP000199055">
    <property type="component" value="Unassembled WGS sequence"/>
</dbReference>
<dbReference type="InterPro" id="IPR014729">
    <property type="entry name" value="Rossmann-like_a/b/a_fold"/>
</dbReference>
<dbReference type="GO" id="GO:0004066">
    <property type="term" value="F:asparagine synthase (glutamine-hydrolyzing) activity"/>
    <property type="evidence" value="ECO:0007669"/>
    <property type="project" value="InterPro"/>
</dbReference>
<reference evidence="2 3" key="1">
    <citation type="submission" date="2016-10" db="EMBL/GenBank/DDBJ databases">
        <authorList>
            <person name="de Groot N.N."/>
        </authorList>
    </citation>
    <scope>NUCLEOTIDE SEQUENCE [LARGE SCALE GENOMIC DNA]</scope>
    <source>
        <strain evidence="2 3">CGMCC 4.3519</strain>
    </source>
</reference>
<dbReference type="Pfam" id="PF00733">
    <property type="entry name" value="Asn_synthase"/>
    <property type="match status" value="1"/>
</dbReference>